<feature type="region of interest" description="Disordered" evidence="21">
    <location>
        <begin position="485"/>
        <end position="520"/>
    </location>
</feature>
<keyword evidence="11" id="KW-0832">Ubl conjugation</keyword>
<keyword evidence="16 19" id="KW-0539">Nucleus</keyword>
<keyword evidence="13 19" id="KW-0238">DNA-binding</keyword>
<evidence type="ECO:0000256" key="16">
    <source>
        <dbReference type="ARBA" id="ARBA00023242"/>
    </source>
</evidence>
<feature type="compositionally biased region" description="Basic and acidic residues" evidence="21">
    <location>
        <begin position="595"/>
        <end position="605"/>
    </location>
</feature>
<evidence type="ECO:0000256" key="19">
    <source>
        <dbReference type="PROSITE-ProRule" id="PRU00108"/>
    </source>
</evidence>
<evidence type="ECO:0000256" key="4">
    <source>
        <dbReference type="ARBA" id="ARBA00022491"/>
    </source>
</evidence>
<evidence type="ECO:0000256" key="11">
    <source>
        <dbReference type="ARBA" id="ARBA00022843"/>
    </source>
</evidence>
<evidence type="ECO:0000256" key="1">
    <source>
        <dbReference type="ARBA" id="ARBA00003263"/>
    </source>
</evidence>
<keyword evidence="15" id="KW-0804">Transcription</keyword>
<evidence type="ECO:0000256" key="9">
    <source>
        <dbReference type="ARBA" id="ARBA00022771"/>
    </source>
</evidence>
<dbReference type="HOGENOM" id="CLU_009147_1_0_1"/>
<dbReference type="Gene3D" id="3.30.160.60">
    <property type="entry name" value="Classic Zinc Finger"/>
    <property type="match status" value="1"/>
</dbReference>
<feature type="region of interest" description="Disordered" evidence="21">
    <location>
        <begin position="394"/>
        <end position="441"/>
    </location>
</feature>
<feature type="domain" description="Homeobox" evidence="22">
    <location>
        <begin position="425"/>
        <end position="485"/>
    </location>
</feature>
<feature type="DNA-binding region" description="Homeobox" evidence="19">
    <location>
        <begin position="632"/>
        <end position="681"/>
    </location>
</feature>
<dbReference type="Gene3D" id="1.10.10.60">
    <property type="entry name" value="Homeodomain-like"/>
    <property type="match status" value="5"/>
</dbReference>
<feature type="compositionally biased region" description="Low complexity" evidence="21">
    <location>
        <begin position="203"/>
        <end position="212"/>
    </location>
</feature>
<keyword evidence="14 19" id="KW-0371">Homeobox</keyword>
<dbReference type="OMA" id="IMRIRSR"/>
<evidence type="ECO:0000256" key="13">
    <source>
        <dbReference type="ARBA" id="ARBA00023125"/>
    </source>
</evidence>
<feature type="region of interest" description="Disordered" evidence="21">
    <location>
        <begin position="584"/>
        <end position="625"/>
    </location>
</feature>
<dbReference type="Pfam" id="PF18387">
    <property type="entry name" value="zf_C2H2_ZHX"/>
    <property type="match status" value="1"/>
</dbReference>
<evidence type="ECO:0000256" key="18">
    <source>
        <dbReference type="PROSITE-ProRule" id="PRU00042"/>
    </source>
</evidence>
<evidence type="ECO:0000313" key="24">
    <source>
        <dbReference type="Ensembl" id="ENSTNIP00000004542.1"/>
    </source>
</evidence>
<reference evidence="24" key="3">
    <citation type="submission" date="2025-09" db="UniProtKB">
        <authorList>
            <consortium name="Ensembl"/>
        </authorList>
    </citation>
    <scope>IDENTIFICATION</scope>
</reference>
<organism evidence="24 25">
    <name type="scientific">Tetraodon nigroviridis</name>
    <name type="common">Spotted green pufferfish</name>
    <name type="synonym">Chelonodon nigroviridis</name>
    <dbReference type="NCBI Taxonomy" id="99883"/>
    <lineage>
        <taxon>Eukaryota</taxon>
        <taxon>Metazoa</taxon>
        <taxon>Chordata</taxon>
        <taxon>Craniata</taxon>
        <taxon>Vertebrata</taxon>
        <taxon>Euteleostomi</taxon>
        <taxon>Actinopterygii</taxon>
        <taxon>Neopterygii</taxon>
        <taxon>Teleostei</taxon>
        <taxon>Neoteleostei</taxon>
        <taxon>Acanthomorphata</taxon>
        <taxon>Eupercaria</taxon>
        <taxon>Tetraodontiformes</taxon>
        <taxon>Tetradontoidea</taxon>
        <taxon>Tetraodontidae</taxon>
        <taxon>Tetraodon</taxon>
    </lineage>
</organism>
<dbReference type="FunFam" id="1.10.10.60:FF:000235">
    <property type="entry name" value="Zinc fingers and homeoboxes protein 1"/>
    <property type="match status" value="1"/>
</dbReference>
<comment type="subcellular location">
    <subcellularLocation>
        <location evidence="2 19 20">Nucleus</location>
    </subcellularLocation>
</comment>
<dbReference type="Pfam" id="PF00046">
    <property type="entry name" value="Homeodomain"/>
    <property type="match status" value="4"/>
</dbReference>
<dbReference type="GeneTree" id="ENSGT00950000182893"/>
<evidence type="ECO:0000259" key="22">
    <source>
        <dbReference type="PROSITE" id="PS50071"/>
    </source>
</evidence>
<evidence type="ECO:0000256" key="3">
    <source>
        <dbReference type="ARBA" id="ARBA00007440"/>
    </source>
</evidence>
<evidence type="ECO:0000256" key="15">
    <source>
        <dbReference type="ARBA" id="ARBA00023163"/>
    </source>
</evidence>
<dbReference type="InterPro" id="IPR009057">
    <property type="entry name" value="Homeodomain-like_sf"/>
</dbReference>
<evidence type="ECO:0000256" key="7">
    <source>
        <dbReference type="ARBA" id="ARBA00022723"/>
    </source>
</evidence>
<protein>
    <recommendedName>
        <fullName evidence="17">Zinc fingers and homeoboxes protein 1</fullName>
    </recommendedName>
</protein>
<evidence type="ECO:0000256" key="17">
    <source>
        <dbReference type="ARBA" id="ARBA00040117"/>
    </source>
</evidence>
<name>H3C8H0_TETNG</name>
<evidence type="ECO:0000256" key="6">
    <source>
        <dbReference type="ARBA" id="ARBA00022553"/>
    </source>
</evidence>
<feature type="region of interest" description="Disordered" evidence="21">
    <location>
        <begin position="1"/>
        <end position="45"/>
    </location>
</feature>
<dbReference type="InParanoid" id="H3C8H0"/>
<evidence type="ECO:0000256" key="10">
    <source>
        <dbReference type="ARBA" id="ARBA00022833"/>
    </source>
</evidence>
<dbReference type="STRING" id="99883.ENSTNIP00000004542"/>
<feature type="region of interest" description="Disordered" evidence="21">
    <location>
        <begin position="194"/>
        <end position="218"/>
    </location>
</feature>
<keyword evidence="10" id="KW-0862">Zinc</keyword>
<feature type="DNA-binding region" description="Homeobox" evidence="19">
    <location>
        <begin position="427"/>
        <end position="486"/>
    </location>
</feature>
<feature type="compositionally biased region" description="Basic and acidic residues" evidence="21">
    <location>
        <begin position="485"/>
        <end position="495"/>
    </location>
</feature>
<feature type="domain" description="Homeobox" evidence="22">
    <location>
        <begin position="630"/>
        <end position="680"/>
    </location>
</feature>
<keyword evidence="6" id="KW-0597">Phosphoprotein</keyword>
<dbReference type="InterPro" id="IPR001356">
    <property type="entry name" value="HD"/>
</dbReference>
<dbReference type="PANTHER" id="PTHR15467">
    <property type="entry name" value="ZINC-FINGERS AND HOMEOBOXES RELATED"/>
    <property type="match status" value="1"/>
</dbReference>
<feature type="DNA-binding region" description="Homeobox" evidence="19">
    <location>
        <begin position="544"/>
        <end position="593"/>
    </location>
</feature>
<evidence type="ECO:0000313" key="25">
    <source>
        <dbReference type="Proteomes" id="UP000007303"/>
    </source>
</evidence>
<dbReference type="SUPFAM" id="SSF57667">
    <property type="entry name" value="beta-beta-alpha zinc fingers"/>
    <property type="match status" value="2"/>
</dbReference>
<dbReference type="PROSITE" id="PS50071">
    <property type="entry name" value="HOMEOBOX_2"/>
    <property type="match status" value="4"/>
</dbReference>
<feature type="domain" description="Homeobox" evidence="22">
    <location>
        <begin position="542"/>
        <end position="592"/>
    </location>
</feature>
<keyword evidence="12" id="KW-0805">Transcription regulation</keyword>
<evidence type="ECO:0000256" key="5">
    <source>
        <dbReference type="ARBA" id="ARBA00022499"/>
    </source>
</evidence>
<evidence type="ECO:0000259" key="23">
    <source>
        <dbReference type="PROSITE" id="PS50157"/>
    </source>
</evidence>
<comment type="similarity">
    <text evidence="3">Belongs to the ZHX family.</text>
</comment>
<dbReference type="PROSITE" id="PS50157">
    <property type="entry name" value="ZINC_FINGER_C2H2_2"/>
    <property type="match status" value="1"/>
</dbReference>
<dbReference type="InterPro" id="IPR013087">
    <property type="entry name" value="Znf_C2H2_type"/>
</dbReference>
<dbReference type="AlphaFoldDB" id="H3C8H0"/>
<accession>H3C8H0</accession>
<dbReference type="GO" id="GO:0005634">
    <property type="term" value="C:nucleus"/>
    <property type="evidence" value="ECO:0007669"/>
    <property type="project" value="UniProtKB-SubCell"/>
</dbReference>
<keyword evidence="25" id="KW-1185">Reference proteome</keyword>
<keyword evidence="8" id="KW-0677">Repeat</keyword>
<evidence type="ECO:0000256" key="12">
    <source>
        <dbReference type="ARBA" id="ARBA00023015"/>
    </source>
</evidence>
<dbReference type="GO" id="GO:0003677">
    <property type="term" value="F:DNA binding"/>
    <property type="evidence" value="ECO:0007669"/>
    <property type="project" value="UniProtKB-UniRule"/>
</dbReference>
<evidence type="ECO:0000256" key="14">
    <source>
        <dbReference type="ARBA" id="ARBA00023155"/>
    </source>
</evidence>
<feature type="domain" description="C2H2-type" evidence="23">
    <location>
        <begin position="89"/>
        <end position="117"/>
    </location>
</feature>
<proteinExistence type="inferred from homology"/>
<evidence type="ECO:0000256" key="21">
    <source>
        <dbReference type="SAM" id="MobiDB-lite"/>
    </source>
</evidence>
<comment type="function">
    <text evidence="1">Sequence-specific transcription factor which is part of a developmental regulatory system that provides cells with specific positional identities on the anterior-posterior axis.</text>
</comment>
<dbReference type="SUPFAM" id="SSF46689">
    <property type="entry name" value="Homeodomain-like"/>
    <property type="match status" value="4"/>
</dbReference>
<evidence type="ECO:0000256" key="2">
    <source>
        <dbReference type="ARBA" id="ARBA00004123"/>
    </source>
</evidence>
<keyword evidence="7" id="KW-0479">Metal-binding</keyword>
<dbReference type="GO" id="GO:0000981">
    <property type="term" value="F:DNA-binding transcription factor activity, RNA polymerase II-specific"/>
    <property type="evidence" value="ECO:0007669"/>
    <property type="project" value="TreeGrafter"/>
</dbReference>
<reference evidence="24" key="2">
    <citation type="submission" date="2025-08" db="UniProtKB">
        <authorList>
            <consortium name="Ensembl"/>
        </authorList>
    </citation>
    <scope>IDENTIFICATION</scope>
</reference>
<evidence type="ECO:0000256" key="8">
    <source>
        <dbReference type="ARBA" id="ARBA00022737"/>
    </source>
</evidence>
<dbReference type="SMART" id="SM00389">
    <property type="entry name" value="HOX"/>
    <property type="match status" value="5"/>
</dbReference>
<keyword evidence="9 18" id="KW-0863">Zinc-finger</keyword>
<dbReference type="SMART" id="SM00355">
    <property type="entry name" value="ZnF_C2H2"/>
    <property type="match status" value="2"/>
</dbReference>
<reference evidence="25" key="1">
    <citation type="journal article" date="2004" name="Nature">
        <title>Genome duplication in the teleost fish Tetraodon nigroviridis reveals the early vertebrate proto-karyotype.</title>
        <authorList>
            <person name="Jaillon O."/>
            <person name="Aury J.-M."/>
            <person name="Brunet F."/>
            <person name="Petit J.-L."/>
            <person name="Stange-Thomann N."/>
            <person name="Mauceli E."/>
            <person name="Bouneau L."/>
            <person name="Fischer C."/>
            <person name="Ozouf-Costaz C."/>
            <person name="Bernot A."/>
            <person name="Nicaud S."/>
            <person name="Jaffe D."/>
            <person name="Fisher S."/>
            <person name="Lutfalla G."/>
            <person name="Dossat C."/>
            <person name="Segurens B."/>
            <person name="Dasilva C."/>
            <person name="Salanoubat M."/>
            <person name="Levy M."/>
            <person name="Boudet N."/>
            <person name="Castellano S."/>
            <person name="Anthouard V."/>
            <person name="Jubin C."/>
            <person name="Castelli V."/>
            <person name="Katinka M."/>
            <person name="Vacherie B."/>
            <person name="Biemont C."/>
            <person name="Skalli Z."/>
            <person name="Cattolico L."/>
            <person name="Poulain J."/>
            <person name="De Berardinis V."/>
            <person name="Cruaud C."/>
            <person name="Duprat S."/>
            <person name="Brottier P."/>
            <person name="Coutanceau J.-P."/>
            <person name="Gouzy J."/>
            <person name="Parra G."/>
            <person name="Lardier G."/>
            <person name="Chapple C."/>
            <person name="McKernan K.J."/>
            <person name="McEwan P."/>
            <person name="Bosak S."/>
            <person name="Kellis M."/>
            <person name="Volff J.-N."/>
            <person name="Guigo R."/>
            <person name="Zody M.C."/>
            <person name="Mesirov J."/>
            <person name="Lindblad-Toh K."/>
            <person name="Birren B."/>
            <person name="Nusbaum C."/>
            <person name="Kahn D."/>
            <person name="Robinson-Rechavi M."/>
            <person name="Laudet V."/>
            <person name="Schachter V."/>
            <person name="Quetier F."/>
            <person name="Saurin W."/>
            <person name="Scarpelli C."/>
            <person name="Wincker P."/>
            <person name="Lander E.S."/>
            <person name="Weissenbach J."/>
            <person name="Roest Crollius H."/>
        </authorList>
    </citation>
    <scope>NUCLEOTIDE SEQUENCE [LARGE SCALE GENOMIC DNA]</scope>
</reference>
<evidence type="ECO:0000256" key="20">
    <source>
        <dbReference type="RuleBase" id="RU000682"/>
    </source>
</evidence>
<feature type="domain" description="Homeobox" evidence="22">
    <location>
        <begin position="292"/>
        <end position="327"/>
    </location>
</feature>
<feature type="DNA-binding region" description="Homeobox" evidence="19">
    <location>
        <begin position="294"/>
        <end position="328"/>
    </location>
</feature>
<dbReference type="Ensembl" id="ENSTNIT00000004683.1">
    <property type="protein sequence ID" value="ENSTNIP00000004542.1"/>
    <property type="gene ID" value="ENSTNIG00000002107.1"/>
</dbReference>
<dbReference type="InterPro" id="IPR024578">
    <property type="entry name" value="Homez_homeobox_dom"/>
</dbReference>
<dbReference type="CDD" id="cd00086">
    <property type="entry name" value="homeodomain"/>
    <property type="match status" value="5"/>
</dbReference>
<dbReference type="Pfam" id="PF11569">
    <property type="entry name" value="Homez"/>
    <property type="match status" value="1"/>
</dbReference>
<dbReference type="InterPro" id="IPR041057">
    <property type="entry name" value="ZHX_Znf_C2H2"/>
</dbReference>
<keyword evidence="4" id="KW-0678">Repressor</keyword>
<dbReference type="GO" id="GO:0008270">
    <property type="term" value="F:zinc ion binding"/>
    <property type="evidence" value="ECO:0007669"/>
    <property type="project" value="UniProtKB-KW"/>
</dbReference>
<keyword evidence="5" id="KW-1017">Isopeptide bond</keyword>
<sequence length="791" mass="87173">RMASRRKSSTPCMVPPQESLGLDQEMEDLSASWDPESSNGAEEAARLPHAGAAEGGYECKYCSFQTAQLNLFTVHVDTEHPDVVLNTSYVCLECDFHTRSYDTLQAHNARSHPGEDNFTRTMVKRNKETVFQQTVNDLTFDGSFIKEEEAAEEEEAKEAPNRSIAFSKTPIMRVRSRPEPKKFRLAADDVIKVESEDEEDEAPAAGAVPGAGDARRPLPGTRVHAAAAAEHRSGGGGGVLPAGTLAQVLAALQNQQSSAQTQLLIPVSSIPTYNSAMDNNVLLLQPTAGRFPYPSVTEITGLSSQTKFSEEQIKVWFSAQRLKHGVSWTPEEVEEARRKKFNGTVQTAPPTITVIPAGIAASGLPPLFQTCQIVGQPGLVLTQVAASASPLTLTVAGLPGNQPKAAEPAATESRTEMSAGASLGSDPAAGKPKKSKEQLAELKASYSRRQFASEEEISRLMQVTQLSKRAIKKWFSDTRYNQRNSREHAGLHEADSQADGNAPIVIDSSDDASDASPTSGDLRVKFRHAFPDFTPQKFKEKTAEQLLVLEASFQRSDTPSDEELSRLRAQTKLTRREVDAWFTERRKASAATPPKDADPEGEGPRTKAGACSTPEGPATPPGGRKILKKTPEQLHTLKKAFVRTQWPTADEYEQLSRDTGLPRTYIVNWFGDTRYACKNSNLKWFYLYQSGKVDEALNGGTKTQKKSRKRFRGWSRRTRRPYACKRSPQGGAAAIKVKSGSEFLKDYYLKHRGLSERDLDDLVAKSSMSYEQVRDWFSRTSRRAQEGQELF</sequence>
<dbReference type="Proteomes" id="UP000007303">
    <property type="component" value="Unassembled WGS sequence"/>
</dbReference>
<dbReference type="InterPro" id="IPR036236">
    <property type="entry name" value="Znf_C2H2_sf"/>
</dbReference>
<dbReference type="PANTHER" id="PTHR15467:SF4">
    <property type="entry name" value="ZINC FINGERS AND HOMEOBOXES PROTEIN 1"/>
    <property type="match status" value="1"/>
</dbReference>
<dbReference type="FunFam" id="3.30.160.60:FF:000296">
    <property type="entry name" value="Zinc fingers and homeoboxes protein 1"/>
    <property type="match status" value="1"/>
</dbReference>